<comment type="caution">
    <text evidence="1">The sequence shown here is derived from an EMBL/GenBank/DDBJ whole genome shotgun (WGS) entry which is preliminary data.</text>
</comment>
<evidence type="ECO:0000313" key="2">
    <source>
        <dbReference type="Proteomes" id="UP001163846"/>
    </source>
</evidence>
<accession>A0AA38P3E8</accession>
<gene>
    <name evidence="1" type="ORF">F5878DRAFT_627430</name>
</gene>
<protein>
    <recommendedName>
        <fullName evidence="3">F-box domain-containing protein</fullName>
    </recommendedName>
</protein>
<sequence length="520" mass="59007">MSPIRQIPDEVLGEIFVHCLPTDRNAIRSLDEAPLILTTICRDWRRVALNTHRLWSSLHIFLPPDLSHQAMSRRMTGVRMWLGRSGTLPLSISLHTRSRPVHSPFKSATSPPPEFFINNAKLLIGTIASFCDRFGDLFLSLPPLYLKMFDELSGSSFPVLQHFRVRDADVHNGTPSLWGYEEENDDVWFAPLLARTAVLKSLRVSDIHFPAGGYLDLPINWGNLTNLNLQSSANQGLYTSDALTMIQRSPNLQHLHICFLLSLDHHPNSTPIGRIVLPHLRTMRFHFSPSRVSFEENDTFRSQVSSIFGSLSTPSLKLLSLSGWNGDRSINMKSIHDESEIPFHQLETLELALEMTPKELTECLSSMPELISFHFKDMRVPPSFSDHHLSALTPSHDNPTPLCPKLTAIRIILSMHMLEEVNSVTSSTILEFARSRAQTLKTFDMYFDQDQSFAEDDLIALRKLKENGLNMRLHYANYPVPQQDSPSYGLPSEPVFQLPMPANRKQISDMEGIYGTRYIV</sequence>
<dbReference type="AlphaFoldDB" id="A0AA38P3E8"/>
<dbReference type="Gene3D" id="3.80.10.10">
    <property type="entry name" value="Ribonuclease Inhibitor"/>
    <property type="match status" value="1"/>
</dbReference>
<organism evidence="1 2">
    <name type="scientific">Lentinula raphanica</name>
    <dbReference type="NCBI Taxonomy" id="153919"/>
    <lineage>
        <taxon>Eukaryota</taxon>
        <taxon>Fungi</taxon>
        <taxon>Dikarya</taxon>
        <taxon>Basidiomycota</taxon>
        <taxon>Agaricomycotina</taxon>
        <taxon>Agaricomycetes</taxon>
        <taxon>Agaricomycetidae</taxon>
        <taxon>Agaricales</taxon>
        <taxon>Marasmiineae</taxon>
        <taxon>Omphalotaceae</taxon>
        <taxon>Lentinula</taxon>
    </lineage>
</organism>
<evidence type="ECO:0000313" key="1">
    <source>
        <dbReference type="EMBL" id="KAJ3835598.1"/>
    </source>
</evidence>
<dbReference type="EMBL" id="MU806395">
    <property type="protein sequence ID" value="KAJ3835598.1"/>
    <property type="molecule type" value="Genomic_DNA"/>
</dbReference>
<dbReference type="SUPFAM" id="SSF52047">
    <property type="entry name" value="RNI-like"/>
    <property type="match status" value="1"/>
</dbReference>
<dbReference type="Proteomes" id="UP001163846">
    <property type="component" value="Unassembled WGS sequence"/>
</dbReference>
<name>A0AA38P3E8_9AGAR</name>
<dbReference type="InterPro" id="IPR032675">
    <property type="entry name" value="LRR_dom_sf"/>
</dbReference>
<proteinExistence type="predicted"/>
<evidence type="ECO:0008006" key="3">
    <source>
        <dbReference type="Google" id="ProtNLM"/>
    </source>
</evidence>
<reference evidence="1" key="1">
    <citation type="submission" date="2022-08" db="EMBL/GenBank/DDBJ databases">
        <authorList>
            <consortium name="DOE Joint Genome Institute"/>
            <person name="Min B."/>
            <person name="Riley R."/>
            <person name="Sierra-Patev S."/>
            <person name="Naranjo-Ortiz M."/>
            <person name="Looney B."/>
            <person name="Konkel Z."/>
            <person name="Slot J.C."/>
            <person name="Sakamoto Y."/>
            <person name="Steenwyk J.L."/>
            <person name="Rokas A."/>
            <person name="Carro J."/>
            <person name="Camarero S."/>
            <person name="Ferreira P."/>
            <person name="Molpeceres G."/>
            <person name="Ruiz-Duenas F.J."/>
            <person name="Serrano A."/>
            <person name="Henrissat B."/>
            <person name="Drula E."/>
            <person name="Hughes K.W."/>
            <person name="Mata J.L."/>
            <person name="Ishikawa N.K."/>
            <person name="Vargas-Isla R."/>
            <person name="Ushijima S."/>
            <person name="Smith C.A."/>
            <person name="Ahrendt S."/>
            <person name="Andreopoulos W."/>
            <person name="He G."/>
            <person name="Labutti K."/>
            <person name="Lipzen A."/>
            <person name="Ng V."/>
            <person name="Sandor L."/>
            <person name="Barry K."/>
            <person name="Martinez A.T."/>
            <person name="Xiao Y."/>
            <person name="Gibbons J.G."/>
            <person name="Terashima K."/>
            <person name="Hibbett D.S."/>
            <person name="Grigoriev I.V."/>
        </authorList>
    </citation>
    <scope>NUCLEOTIDE SEQUENCE</scope>
    <source>
        <strain evidence="1">TFB9207</strain>
    </source>
</reference>
<keyword evidence="2" id="KW-1185">Reference proteome</keyword>